<sequence>MPLASGLMAAARMKDRLPGEQSSYIVTAAAYARREDRERCFPLGIRDFVSTRFFSPEFDRIQLTRRGEASQ</sequence>
<evidence type="ECO:0000313" key="2">
    <source>
        <dbReference type="Proteomes" id="UP000019772"/>
    </source>
</evidence>
<dbReference type="STRING" id="1268072.PSAB_01380"/>
<dbReference type="AlphaFoldDB" id="X4ZTN6"/>
<proteinExistence type="predicted"/>
<reference evidence="1 2" key="1">
    <citation type="journal article" date="2014" name="PLoS Genet.">
        <title>Comparative Genomic Analysis of N2-Fixing and Non-N2-Fixing Paenibacillus spp.: Organization, Evolution and Expression of the Nitrogen Fixation Genes.</title>
        <authorList>
            <person name="Xie J.B."/>
            <person name="Du Z."/>
            <person name="Bai L."/>
            <person name="Tian C."/>
            <person name="Zhang Y."/>
            <person name="Xie J.Y."/>
            <person name="Wang T."/>
            <person name="Liu X."/>
            <person name="Chen X."/>
            <person name="Cheng Q."/>
            <person name="Chen S."/>
            <person name="Li J."/>
        </authorList>
    </citation>
    <scope>NUCLEOTIDE SEQUENCE [LARGE SCALE GENOMIC DNA]</scope>
    <source>
        <strain evidence="1 2">T27</strain>
    </source>
</reference>
<gene>
    <name evidence="1" type="ORF">PSAB_01380</name>
</gene>
<dbReference type="KEGG" id="psab:PSAB_01380"/>
<protein>
    <submittedName>
        <fullName evidence="1">Uncharacterized protein</fullName>
    </submittedName>
</protein>
<dbReference type="HOGENOM" id="CLU_2736287_0_0_9"/>
<name>X4ZTN6_9BACL</name>
<accession>X4ZTN6</accession>
<keyword evidence="2" id="KW-1185">Reference proteome</keyword>
<organism evidence="1 2">
    <name type="scientific">Paenibacillus sabinae T27</name>
    <dbReference type="NCBI Taxonomy" id="1268072"/>
    <lineage>
        <taxon>Bacteria</taxon>
        <taxon>Bacillati</taxon>
        <taxon>Bacillota</taxon>
        <taxon>Bacilli</taxon>
        <taxon>Bacillales</taxon>
        <taxon>Paenibacillaceae</taxon>
        <taxon>Paenibacillus</taxon>
    </lineage>
</organism>
<dbReference type="EMBL" id="CP004078">
    <property type="protein sequence ID" value="AHV95214.1"/>
    <property type="molecule type" value="Genomic_DNA"/>
</dbReference>
<evidence type="ECO:0000313" key="1">
    <source>
        <dbReference type="EMBL" id="AHV95214.1"/>
    </source>
</evidence>
<dbReference type="Proteomes" id="UP000019772">
    <property type="component" value="Chromosome"/>
</dbReference>
<dbReference type="PATRIC" id="fig|1268072.3.peg.291"/>